<dbReference type="InterPro" id="IPR040079">
    <property type="entry name" value="Glutathione_S-Trfase"/>
</dbReference>
<dbReference type="Gene3D" id="3.40.30.10">
    <property type="entry name" value="Glutaredoxin"/>
    <property type="match status" value="1"/>
</dbReference>
<dbReference type="Pfam" id="PF00043">
    <property type="entry name" value="GST_C"/>
    <property type="match status" value="1"/>
</dbReference>
<dbReference type="Gene3D" id="3.30.70.1010">
    <property type="entry name" value="Translation elongation factor EF1B, gamma chain, conserved domain"/>
    <property type="match status" value="1"/>
</dbReference>
<dbReference type="SUPFAM" id="SSF52833">
    <property type="entry name" value="Thioredoxin-like"/>
    <property type="match status" value="1"/>
</dbReference>
<evidence type="ECO:0000259" key="7">
    <source>
        <dbReference type="PROSITE" id="PS50040"/>
    </source>
</evidence>
<dbReference type="InterPro" id="IPR036282">
    <property type="entry name" value="Glutathione-S-Trfase_C_sf"/>
</dbReference>
<evidence type="ECO:0000313" key="10">
    <source>
        <dbReference type="EMBL" id="CAK9220304.1"/>
    </source>
</evidence>
<accession>A0ABP0UGL4</accession>
<comment type="subunit">
    <text evidence="2">EF-1 is composed of four subunits: alpha, beta, delta, and gamma.</text>
</comment>
<evidence type="ECO:0000256" key="2">
    <source>
        <dbReference type="ARBA" id="ARBA00011237"/>
    </source>
</evidence>
<dbReference type="InterPro" id="IPR004045">
    <property type="entry name" value="Glutathione_S-Trfase_N"/>
</dbReference>
<proteinExistence type="predicted"/>
<keyword evidence="11" id="KW-1185">Reference proteome</keyword>
<evidence type="ECO:0000256" key="4">
    <source>
        <dbReference type="ARBA" id="ARBA00022917"/>
    </source>
</evidence>
<dbReference type="InterPro" id="IPR036433">
    <property type="entry name" value="EF1B_G_C_sf"/>
</dbReference>
<name>A0ABP0UGL4_9BRYO</name>
<feature type="region of interest" description="Disordered" evidence="6">
    <location>
        <begin position="237"/>
        <end position="317"/>
    </location>
</feature>
<gene>
    <name evidence="10" type="ORF">CSSPTR1EN2_LOCUS15373</name>
</gene>
<evidence type="ECO:0008006" key="12">
    <source>
        <dbReference type="Google" id="ProtNLM"/>
    </source>
</evidence>
<evidence type="ECO:0000256" key="3">
    <source>
        <dbReference type="ARBA" id="ARBA00022768"/>
    </source>
</evidence>
<dbReference type="CDD" id="cd03181">
    <property type="entry name" value="GST_C_EF1Bgamma_like"/>
    <property type="match status" value="1"/>
</dbReference>
<dbReference type="PROSITE" id="PS50404">
    <property type="entry name" value="GST_NTER"/>
    <property type="match status" value="1"/>
</dbReference>
<protein>
    <recommendedName>
        <fullName evidence="12">Elongation factor 1-gamma</fullName>
    </recommendedName>
</protein>
<feature type="non-terminal residue" evidence="10">
    <location>
        <position position="1"/>
    </location>
</feature>
<feature type="domain" description="GST C-terminal" evidence="9">
    <location>
        <begin position="114"/>
        <end position="245"/>
    </location>
</feature>
<dbReference type="InterPro" id="IPR010987">
    <property type="entry name" value="Glutathione-S-Trfase_C-like"/>
</dbReference>
<reference evidence="10" key="1">
    <citation type="submission" date="2024-02" db="EMBL/GenBank/DDBJ databases">
        <authorList>
            <consortium name="ELIXIR-Norway"/>
            <consortium name="Elixir Norway"/>
        </authorList>
    </citation>
    <scope>NUCLEOTIDE SEQUENCE</scope>
</reference>
<keyword evidence="3 5" id="KW-0251">Elongation factor</keyword>
<dbReference type="SFLD" id="SFLDS00019">
    <property type="entry name" value="Glutathione_Transferase_(cytos"/>
    <property type="match status" value="1"/>
</dbReference>
<dbReference type="Pfam" id="PF00647">
    <property type="entry name" value="EF1G"/>
    <property type="match status" value="1"/>
</dbReference>
<dbReference type="PANTHER" id="PTHR44372">
    <property type="entry name" value="ELONGATION FACTOR 1-GAMMA 1-RELATED"/>
    <property type="match status" value="1"/>
</dbReference>
<dbReference type="PANTHER" id="PTHR44372:SF1">
    <property type="entry name" value="ELONGATION FACTOR 1-GAMMA 3"/>
    <property type="match status" value="1"/>
</dbReference>
<evidence type="ECO:0000256" key="5">
    <source>
        <dbReference type="PROSITE-ProRule" id="PRU00519"/>
    </source>
</evidence>
<dbReference type="EMBL" id="OZ019895">
    <property type="protein sequence ID" value="CAK9220304.1"/>
    <property type="molecule type" value="Genomic_DNA"/>
</dbReference>
<dbReference type="InterPro" id="IPR036249">
    <property type="entry name" value="Thioredoxin-like_sf"/>
</dbReference>
<dbReference type="SMART" id="SM01183">
    <property type="entry name" value="EF1G"/>
    <property type="match status" value="1"/>
</dbReference>
<dbReference type="SFLD" id="SFLDG00358">
    <property type="entry name" value="Main_(cytGST)"/>
    <property type="match status" value="1"/>
</dbReference>
<keyword evidence="4 5" id="KW-0648">Protein biosynthesis</keyword>
<dbReference type="CDD" id="cd03044">
    <property type="entry name" value="GST_N_EF1Bgamma"/>
    <property type="match status" value="1"/>
</dbReference>
<dbReference type="Pfam" id="PF02798">
    <property type="entry name" value="GST_N"/>
    <property type="match status" value="1"/>
</dbReference>
<feature type="compositionally biased region" description="Basic and acidic residues" evidence="6">
    <location>
        <begin position="266"/>
        <end position="280"/>
    </location>
</feature>
<evidence type="ECO:0000256" key="6">
    <source>
        <dbReference type="SAM" id="MobiDB-lite"/>
    </source>
</evidence>
<evidence type="ECO:0000259" key="8">
    <source>
        <dbReference type="PROSITE" id="PS50404"/>
    </source>
</evidence>
<dbReference type="SUPFAM" id="SSF89942">
    <property type="entry name" value="eEF1-gamma domain"/>
    <property type="match status" value="1"/>
</dbReference>
<dbReference type="InterPro" id="IPR004046">
    <property type="entry name" value="GST_C"/>
</dbReference>
<dbReference type="PROSITE" id="PS50405">
    <property type="entry name" value="GST_CTER"/>
    <property type="match status" value="1"/>
</dbReference>
<dbReference type="InterPro" id="IPR001662">
    <property type="entry name" value="EF1B_G_C"/>
</dbReference>
<dbReference type="SUPFAM" id="SSF47616">
    <property type="entry name" value="GST C-terminal domain-like"/>
    <property type="match status" value="1"/>
</dbReference>
<sequence>AVSLPCNVLFFLVRYGKELYVHLGSSRVAVIHAPVGNNKKNVFKALIAAEYVGVKIELTPSFQMGVTNTTPEFLKLNPLGKVPVLETPEGAIAESNAIARYVARLKDVGLFGTSAFEQGQIEQWIDFSTLEIDLNFGKWLGPRFGSGVYNAEMEELASNATKRALECLDKHLSNRTYVVGHSVTLADIILACNLLIPIQKALTKEFMASYPHIERYFWTIVNQPNFRKVVPEVIQTVGPLPPPPSKGETQHPVSAHPHPHPHVRHAPKEKVKKEKKEAPKPAEVPKPAETPKPVEDVEDEEEAPVKKSKNPLDSLPPSPMVMDNWKRLYSNTKAKDFHLAINGFWEMYDPEGYSLWFCDYKHNDENQVTFVTMNKVGGFLQRMDFIRKYAFSKMCILGESPPYSIKGVWLFRGTEVPQMVKDECYDVELYDWTKVDITNEEQKALVNAYFEEPDEIEGVKLLEAKCFK</sequence>
<evidence type="ECO:0000256" key="1">
    <source>
        <dbReference type="ARBA" id="ARBA00003468"/>
    </source>
</evidence>
<dbReference type="Gene3D" id="1.20.1050.10">
    <property type="match status" value="1"/>
</dbReference>
<dbReference type="Proteomes" id="UP001497512">
    <property type="component" value="Chromosome 3"/>
</dbReference>
<evidence type="ECO:0000259" key="9">
    <source>
        <dbReference type="PROSITE" id="PS50405"/>
    </source>
</evidence>
<dbReference type="PROSITE" id="PS50040">
    <property type="entry name" value="EF1G_C"/>
    <property type="match status" value="1"/>
</dbReference>
<feature type="domain" description="EF-1-gamma C-terminal" evidence="7">
    <location>
        <begin position="308"/>
        <end position="468"/>
    </location>
</feature>
<dbReference type="InterPro" id="IPR044628">
    <property type="entry name" value="EF-1-gamma_plant"/>
</dbReference>
<evidence type="ECO:0000313" key="11">
    <source>
        <dbReference type="Proteomes" id="UP001497512"/>
    </source>
</evidence>
<feature type="domain" description="GST N-terminal" evidence="8">
    <location>
        <begin position="29"/>
        <end position="110"/>
    </location>
</feature>
<comment type="function">
    <text evidence="1">Probably plays a role in anchoring the complex to other cellular components.</text>
</comment>
<organism evidence="10 11">
    <name type="scientific">Sphagnum troendelagicum</name>
    <dbReference type="NCBI Taxonomy" id="128251"/>
    <lineage>
        <taxon>Eukaryota</taxon>
        <taxon>Viridiplantae</taxon>
        <taxon>Streptophyta</taxon>
        <taxon>Embryophyta</taxon>
        <taxon>Bryophyta</taxon>
        <taxon>Sphagnophytina</taxon>
        <taxon>Sphagnopsida</taxon>
        <taxon>Sphagnales</taxon>
        <taxon>Sphagnaceae</taxon>
        <taxon>Sphagnum</taxon>
    </lineage>
</organism>